<evidence type="ECO:0000313" key="5">
    <source>
        <dbReference type="Proteomes" id="UP000198878"/>
    </source>
</evidence>
<keyword evidence="5" id="KW-1185">Reference proteome</keyword>
<evidence type="ECO:0000259" key="3">
    <source>
        <dbReference type="Pfam" id="PF20028"/>
    </source>
</evidence>
<dbReference type="RefSeq" id="WP_244180229.1">
    <property type="nucleotide sequence ID" value="NZ_FNUJ01000003.1"/>
</dbReference>
<protein>
    <submittedName>
        <fullName evidence="4">Uncharacterized protein</fullName>
    </submittedName>
</protein>
<dbReference type="InterPro" id="IPR045555">
    <property type="entry name" value="VMAP-M0"/>
</dbReference>
<feature type="domain" description="vWA-MoxR associated protein middle region 0" evidence="1">
    <location>
        <begin position="112"/>
        <end position="213"/>
    </location>
</feature>
<organism evidence="4 5">
    <name type="scientific">Amycolatopsis pretoriensis</name>
    <dbReference type="NCBI Taxonomy" id="218821"/>
    <lineage>
        <taxon>Bacteria</taxon>
        <taxon>Bacillati</taxon>
        <taxon>Actinomycetota</taxon>
        <taxon>Actinomycetes</taxon>
        <taxon>Pseudonocardiales</taxon>
        <taxon>Pseudonocardiaceae</taxon>
        <taxon>Amycolatopsis</taxon>
    </lineage>
</organism>
<reference evidence="5" key="1">
    <citation type="submission" date="2016-10" db="EMBL/GenBank/DDBJ databases">
        <authorList>
            <person name="Varghese N."/>
            <person name="Submissions S."/>
        </authorList>
    </citation>
    <scope>NUCLEOTIDE SEQUENCE [LARGE SCALE GENOMIC DNA]</scope>
    <source>
        <strain evidence="5">DSM 44654</strain>
    </source>
</reference>
<sequence>MSHQVSAGLGRHEVAIGAHKALVDVLVDAGFADDRSVRSLMVSELRQALRQPFTVTDQLTARDQLIEIVGVCSRIDEGLGVLVSVLELMRPGSPECLKARRLIAALPVHDLFPEPDLVMVKDLLEGLVPPAFPSLVQRAARHAAQPPPRFEDAWVAFYYLTDLNTTPGELPPALVFAELIAAGCLADRPRLREWVSDQATRLRCDDALRDLRAEASNALPEREKLYLVIVIRQDQIEPDLYQVCGYRQDTPDWPPPCGDTVLVRDADLESHVDSLVAASEEAWAGRAVDVAIEFVLPRKLVNTPVHLWSAELRSDAPQPLSLSYPIVVRSLERMAYPRWHRRWRVRWSELQEHPTFDRVYFCEDKDTGERNRLDGILGDERLVMLVFAGSPPSRPVPGQDQLHSALSAGLPALVWHPTASSDVLREVVAWLVDQDRLNDLPKRTQMSRQAVFRDQEVPFDLDLLRDLVILWDDPRRVLFLASSSSYSA</sequence>
<dbReference type="Pfam" id="PF19916">
    <property type="entry name" value="VMAP-M0"/>
    <property type="match status" value="1"/>
</dbReference>
<gene>
    <name evidence="4" type="ORF">SAMN05421837_103470</name>
</gene>
<accession>A0A1H5QN12</accession>
<dbReference type="AlphaFoldDB" id="A0A1H5QN12"/>
<evidence type="ECO:0000259" key="1">
    <source>
        <dbReference type="Pfam" id="PF19916"/>
    </source>
</evidence>
<feature type="domain" description="Effector-associated" evidence="2">
    <location>
        <begin position="23"/>
        <end position="104"/>
    </location>
</feature>
<proteinExistence type="predicted"/>
<evidence type="ECO:0000313" key="4">
    <source>
        <dbReference type="EMBL" id="SEF26741.1"/>
    </source>
</evidence>
<dbReference type="InterPro" id="IPR045450">
    <property type="entry name" value="VMAP_C"/>
</dbReference>
<dbReference type="InterPro" id="IPR045431">
    <property type="entry name" value="EAD2"/>
</dbReference>
<dbReference type="Proteomes" id="UP000198878">
    <property type="component" value="Unassembled WGS sequence"/>
</dbReference>
<evidence type="ECO:0000259" key="2">
    <source>
        <dbReference type="Pfam" id="PF19956"/>
    </source>
</evidence>
<feature type="domain" description="vWA-MoxR associated protein C-terminal" evidence="3">
    <location>
        <begin position="242"/>
        <end position="474"/>
    </location>
</feature>
<dbReference type="Pfam" id="PF20028">
    <property type="entry name" value="VMAP-C"/>
    <property type="match status" value="1"/>
</dbReference>
<dbReference type="Pfam" id="PF19956">
    <property type="entry name" value="EAD2"/>
    <property type="match status" value="1"/>
</dbReference>
<name>A0A1H5QN12_9PSEU</name>
<dbReference type="STRING" id="218821.SAMN05421837_103470"/>
<dbReference type="EMBL" id="FNUJ01000003">
    <property type="protein sequence ID" value="SEF26741.1"/>
    <property type="molecule type" value="Genomic_DNA"/>
</dbReference>